<dbReference type="AlphaFoldDB" id="D7L900"/>
<dbReference type="HOGENOM" id="CLU_3038499_0_0_1"/>
<sequence length="55" mass="6240">ICKKKLQRTNETLSLELWKHSGSELRRAITHETNANGVVVPSVSYLKTCGLWSQQ</sequence>
<proteinExistence type="predicted"/>
<protein>
    <submittedName>
        <fullName evidence="1">Expressed protein</fullName>
    </submittedName>
</protein>
<dbReference type="EMBL" id="GL348715">
    <property type="protein sequence ID" value="EFH58937.1"/>
    <property type="molecule type" value="Genomic_DNA"/>
</dbReference>
<gene>
    <name evidence="1" type="ORF">ARALYDRAFT_478387</name>
</gene>
<accession>D7L900</accession>
<evidence type="ECO:0000313" key="2">
    <source>
        <dbReference type="Proteomes" id="UP000008694"/>
    </source>
</evidence>
<organism evidence="2">
    <name type="scientific">Arabidopsis lyrata subsp. lyrata</name>
    <name type="common">Lyre-leaved rock-cress</name>
    <dbReference type="NCBI Taxonomy" id="81972"/>
    <lineage>
        <taxon>Eukaryota</taxon>
        <taxon>Viridiplantae</taxon>
        <taxon>Streptophyta</taxon>
        <taxon>Embryophyta</taxon>
        <taxon>Tracheophyta</taxon>
        <taxon>Spermatophyta</taxon>
        <taxon>Magnoliopsida</taxon>
        <taxon>eudicotyledons</taxon>
        <taxon>Gunneridae</taxon>
        <taxon>Pentapetalae</taxon>
        <taxon>rosids</taxon>
        <taxon>malvids</taxon>
        <taxon>Brassicales</taxon>
        <taxon>Brassicaceae</taxon>
        <taxon>Camelineae</taxon>
        <taxon>Arabidopsis</taxon>
    </lineage>
</organism>
<feature type="non-terminal residue" evidence="1">
    <location>
        <position position="1"/>
    </location>
</feature>
<dbReference type="Proteomes" id="UP000008694">
    <property type="component" value="Unassembled WGS sequence"/>
</dbReference>
<reference evidence="2" key="1">
    <citation type="journal article" date="2011" name="Nat. Genet.">
        <title>The Arabidopsis lyrata genome sequence and the basis of rapid genome size change.</title>
        <authorList>
            <person name="Hu T.T."/>
            <person name="Pattyn P."/>
            <person name="Bakker E.G."/>
            <person name="Cao J."/>
            <person name="Cheng J.-F."/>
            <person name="Clark R.M."/>
            <person name="Fahlgren N."/>
            <person name="Fawcett J.A."/>
            <person name="Grimwood J."/>
            <person name="Gundlach H."/>
            <person name="Haberer G."/>
            <person name="Hollister J.D."/>
            <person name="Ossowski S."/>
            <person name="Ottilar R.P."/>
            <person name="Salamov A.A."/>
            <person name="Schneeberger K."/>
            <person name="Spannagl M."/>
            <person name="Wang X."/>
            <person name="Yang L."/>
            <person name="Nasrallah M.E."/>
            <person name="Bergelson J."/>
            <person name="Carrington J.C."/>
            <person name="Gaut B.S."/>
            <person name="Schmutz J."/>
            <person name="Mayer K.F.X."/>
            <person name="Van de Peer Y."/>
            <person name="Grigoriev I.V."/>
            <person name="Nordborg M."/>
            <person name="Weigel D."/>
            <person name="Guo Y.-L."/>
        </authorList>
    </citation>
    <scope>NUCLEOTIDE SEQUENCE [LARGE SCALE GENOMIC DNA]</scope>
    <source>
        <strain evidence="2">cv. MN47</strain>
    </source>
</reference>
<name>D7L900_ARALL</name>
<dbReference type="Gramene" id="fgenesh2_kg.3__1088__AT3G10526.1">
    <property type="protein sequence ID" value="fgenesh2_kg.3__1088__AT3G10526.1"/>
    <property type="gene ID" value="fgenesh2_kg.3__1088__AT3G10526.1"/>
</dbReference>
<evidence type="ECO:0000313" key="1">
    <source>
        <dbReference type="EMBL" id="EFH58937.1"/>
    </source>
</evidence>
<keyword evidence="2" id="KW-1185">Reference proteome</keyword>